<comment type="caution">
    <text evidence="1">The sequence shown here is derived from an EMBL/GenBank/DDBJ whole genome shotgun (WGS) entry which is preliminary data.</text>
</comment>
<evidence type="ECO:0000313" key="2">
    <source>
        <dbReference type="Proteomes" id="UP001242045"/>
    </source>
</evidence>
<sequence>MSGNIDAHRILIMGYTASAYKPLQRVHGYGGWQNTFVLPSILVDMRSYTRLEAPELTVNLPPFEQSMERLNALLKSIRLRPTEPAMPELANLPAK</sequence>
<evidence type="ECO:0000313" key="1">
    <source>
        <dbReference type="EMBL" id="MDP9894668.1"/>
    </source>
</evidence>
<name>A0AAW8D1S1_9BURK</name>
<gene>
    <name evidence="1" type="ORF">J2W31_003792</name>
</gene>
<proteinExistence type="predicted"/>
<dbReference type="AlphaFoldDB" id="A0AAW8D1S1"/>
<dbReference type="RefSeq" id="WP_307511248.1">
    <property type="nucleotide sequence ID" value="NZ_JAUSRD010000009.1"/>
</dbReference>
<reference evidence="1" key="1">
    <citation type="submission" date="2023-07" db="EMBL/GenBank/DDBJ databases">
        <title>Sorghum-associated microbial communities from plants grown in Nebraska, USA.</title>
        <authorList>
            <person name="Schachtman D."/>
        </authorList>
    </citation>
    <scope>NUCLEOTIDE SEQUENCE</scope>
    <source>
        <strain evidence="1">DS3754</strain>
    </source>
</reference>
<accession>A0AAW8D1S1</accession>
<dbReference type="EMBL" id="JAUSRD010000009">
    <property type="protein sequence ID" value="MDP9894668.1"/>
    <property type="molecule type" value="Genomic_DNA"/>
</dbReference>
<dbReference type="Proteomes" id="UP001242045">
    <property type="component" value="Unassembled WGS sequence"/>
</dbReference>
<protein>
    <submittedName>
        <fullName evidence="1">Uncharacterized protein</fullName>
    </submittedName>
</protein>
<organism evidence="1 2">
    <name type="scientific">Variovorax boronicumulans</name>
    <dbReference type="NCBI Taxonomy" id="436515"/>
    <lineage>
        <taxon>Bacteria</taxon>
        <taxon>Pseudomonadati</taxon>
        <taxon>Pseudomonadota</taxon>
        <taxon>Betaproteobacteria</taxon>
        <taxon>Burkholderiales</taxon>
        <taxon>Comamonadaceae</taxon>
        <taxon>Variovorax</taxon>
    </lineage>
</organism>